<keyword evidence="3" id="KW-1185">Reference proteome</keyword>
<dbReference type="AlphaFoldDB" id="A0A1G8WBM4"/>
<dbReference type="Pfam" id="PF03544">
    <property type="entry name" value="TonB_C"/>
    <property type="match status" value="1"/>
</dbReference>
<organism evidence="2 3">
    <name type="scientific">Catalinimonas alkaloidigena</name>
    <dbReference type="NCBI Taxonomy" id="1075417"/>
    <lineage>
        <taxon>Bacteria</taxon>
        <taxon>Pseudomonadati</taxon>
        <taxon>Bacteroidota</taxon>
        <taxon>Cytophagia</taxon>
        <taxon>Cytophagales</taxon>
        <taxon>Catalimonadaceae</taxon>
        <taxon>Catalinimonas</taxon>
    </lineage>
</organism>
<proteinExistence type="predicted"/>
<evidence type="ECO:0000313" key="2">
    <source>
        <dbReference type="EMBL" id="SDJ75566.1"/>
    </source>
</evidence>
<feature type="domain" description="TonB C-terminal" evidence="1">
    <location>
        <begin position="120"/>
        <end position="217"/>
    </location>
</feature>
<dbReference type="Gene3D" id="3.30.1150.10">
    <property type="match status" value="1"/>
</dbReference>
<name>A0A1G8WBM4_9BACT</name>
<dbReference type="InterPro" id="IPR037682">
    <property type="entry name" value="TonB_C"/>
</dbReference>
<dbReference type="GO" id="GO:0055085">
    <property type="term" value="P:transmembrane transport"/>
    <property type="evidence" value="ECO:0007669"/>
    <property type="project" value="InterPro"/>
</dbReference>
<dbReference type="RefSeq" id="WP_089677713.1">
    <property type="nucleotide sequence ID" value="NZ_FNFO01000001.1"/>
</dbReference>
<dbReference type="Proteomes" id="UP000198510">
    <property type="component" value="Unassembled WGS sequence"/>
</dbReference>
<protein>
    <submittedName>
        <fullName evidence="2">TonB family C-terminal domain-containing protein</fullName>
    </submittedName>
</protein>
<evidence type="ECO:0000313" key="3">
    <source>
        <dbReference type="Proteomes" id="UP000198510"/>
    </source>
</evidence>
<dbReference type="EMBL" id="FNFO01000001">
    <property type="protein sequence ID" value="SDJ75566.1"/>
    <property type="molecule type" value="Genomic_DNA"/>
</dbReference>
<accession>A0A1G8WBM4</accession>
<dbReference type="PROSITE" id="PS52015">
    <property type="entry name" value="TONB_CTD"/>
    <property type="match status" value="1"/>
</dbReference>
<gene>
    <name evidence="2" type="ORF">SAMN05421823_10123</name>
</gene>
<dbReference type="SUPFAM" id="SSF74653">
    <property type="entry name" value="TolA/TonB C-terminal domain"/>
    <property type="match status" value="1"/>
</dbReference>
<dbReference type="STRING" id="1075417.SAMN05421823_10123"/>
<sequence>MASLQSNLLTHFFLIRLPRATRHPLTLSFGLLLPVAVLLPEPLLAQNLTLVENAYEKGYLQNDEKYGTWEYYDERGELELEFDHSSGEVVFAQEDPEPYVVAQGGEWVEQSLDVAPRYLGSTDLWYHNIAKTIRYPESAQAKSIKGTVYVSFEVDAEGNPHHYKVEQDIGGGCGEEVIRTLQEVTGPWVPAQLHDQPCTARFIMPVNFSVGKAAKLKPAKDPLPAARMLPEFSIVAYGSRR</sequence>
<evidence type="ECO:0000259" key="1">
    <source>
        <dbReference type="PROSITE" id="PS52015"/>
    </source>
</evidence>
<reference evidence="2 3" key="1">
    <citation type="submission" date="2016-10" db="EMBL/GenBank/DDBJ databases">
        <authorList>
            <person name="de Groot N.N."/>
        </authorList>
    </citation>
    <scope>NUCLEOTIDE SEQUENCE [LARGE SCALE GENOMIC DNA]</scope>
    <source>
        <strain evidence="2 3">DSM 25186</strain>
    </source>
</reference>
<dbReference type="OrthoDB" id="883038at2"/>